<accession>A0A4V1M738</accession>
<gene>
    <name evidence="1" type="ORF">ESA94_19025</name>
</gene>
<comment type="caution">
    <text evidence="1">The sequence shown here is derived from an EMBL/GenBank/DDBJ whole genome shotgun (WGS) entry which is preliminary data.</text>
</comment>
<evidence type="ECO:0008006" key="3">
    <source>
        <dbReference type="Google" id="ProtNLM"/>
    </source>
</evidence>
<dbReference type="AlphaFoldDB" id="A0A4V1M738"/>
<evidence type="ECO:0000313" key="2">
    <source>
        <dbReference type="Proteomes" id="UP000290204"/>
    </source>
</evidence>
<name>A0A4V1M738_9BACT</name>
<dbReference type="Proteomes" id="UP000290204">
    <property type="component" value="Unassembled WGS sequence"/>
</dbReference>
<protein>
    <recommendedName>
        <fullName evidence="3">Lipoprotein</fullName>
    </recommendedName>
</protein>
<dbReference type="OrthoDB" id="9830129at2"/>
<dbReference type="RefSeq" id="WP_129132534.1">
    <property type="nucleotide sequence ID" value="NZ_SDHW01000007.1"/>
</dbReference>
<keyword evidence="2" id="KW-1185">Reference proteome</keyword>
<organism evidence="1 2">
    <name type="scientific">Lacibacter luteus</name>
    <dbReference type="NCBI Taxonomy" id="2508719"/>
    <lineage>
        <taxon>Bacteria</taxon>
        <taxon>Pseudomonadati</taxon>
        <taxon>Bacteroidota</taxon>
        <taxon>Chitinophagia</taxon>
        <taxon>Chitinophagales</taxon>
        <taxon>Chitinophagaceae</taxon>
        <taxon>Lacibacter</taxon>
    </lineage>
</organism>
<reference evidence="1 2" key="1">
    <citation type="submission" date="2019-01" db="EMBL/GenBank/DDBJ databases">
        <title>Lacibacter sp. strain TTM-7.</title>
        <authorList>
            <person name="Chen W.-M."/>
        </authorList>
    </citation>
    <scope>NUCLEOTIDE SEQUENCE [LARGE SCALE GENOMIC DNA]</scope>
    <source>
        <strain evidence="1 2">TTM-7</strain>
    </source>
</reference>
<sequence length="184" mass="20495">MTSKLHLTFGFFLVILVASCGSSDKKENPDKNEAIAKTLARKYNAVANWDTTASYTSHFQNMFIAQNKPILFKGRVYDIVKTDSNYVVKVLDERTDATHNFLAIITFSTVQLDSLYSGNQATRGVFVFKVTKVKSSDPSIKADMESDEDGSYTYTHLSDDAGTMITIFTGIAIDCQLEEIDESK</sequence>
<dbReference type="EMBL" id="SDHW01000007">
    <property type="protein sequence ID" value="RXK58105.1"/>
    <property type="molecule type" value="Genomic_DNA"/>
</dbReference>
<proteinExistence type="predicted"/>
<dbReference type="PROSITE" id="PS51257">
    <property type="entry name" value="PROKAR_LIPOPROTEIN"/>
    <property type="match status" value="1"/>
</dbReference>
<evidence type="ECO:0000313" key="1">
    <source>
        <dbReference type="EMBL" id="RXK58105.1"/>
    </source>
</evidence>